<comment type="catalytic activity">
    <reaction evidence="4">
        <text>a 4-saturated-(3S)-3-hydroxyacyl-CoA = a (3E)-enoyl-CoA + H2O</text>
        <dbReference type="Rhea" id="RHEA:20724"/>
        <dbReference type="ChEBI" id="CHEBI:15377"/>
        <dbReference type="ChEBI" id="CHEBI:58521"/>
        <dbReference type="ChEBI" id="CHEBI:137480"/>
        <dbReference type="EC" id="4.2.1.17"/>
    </reaction>
</comment>
<dbReference type="PROSITE" id="PS00166">
    <property type="entry name" value="ENOYL_COA_HYDRATASE"/>
    <property type="match status" value="1"/>
</dbReference>
<dbReference type="RefSeq" id="WP_226729536.1">
    <property type="nucleotide sequence ID" value="NZ_JAJAUY010000125.1"/>
</dbReference>
<reference evidence="7 8" key="1">
    <citation type="submission" date="2021-10" db="EMBL/GenBank/DDBJ databases">
        <title>Streptomyces sp. strain SMC 277, a novel streptomycete isolated from soil.</title>
        <authorList>
            <person name="Chanama M."/>
        </authorList>
    </citation>
    <scope>NUCLEOTIDE SEQUENCE [LARGE SCALE GENOMIC DNA]</scope>
    <source>
        <strain evidence="7 8">SMC 277</strain>
    </source>
</reference>
<evidence type="ECO:0000313" key="8">
    <source>
        <dbReference type="Proteomes" id="UP001199054"/>
    </source>
</evidence>
<comment type="catalytic activity">
    <reaction evidence="3">
        <text>a (3S)-3-hydroxyacyl-CoA = a (2E)-enoyl-CoA + H2O</text>
        <dbReference type="Rhea" id="RHEA:16105"/>
        <dbReference type="ChEBI" id="CHEBI:15377"/>
        <dbReference type="ChEBI" id="CHEBI:57318"/>
        <dbReference type="ChEBI" id="CHEBI:58856"/>
        <dbReference type="EC" id="4.2.1.17"/>
    </reaction>
</comment>
<dbReference type="InterPro" id="IPR054898">
    <property type="entry name" value="EnCoAhydt_DpgD"/>
</dbReference>
<protein>
    <submittedName>
        <fullName evidence="7">Enoyl-CoA hydratase/isomerase family protein</fullName>
    </submittedName>
</protein>
<evidence type="ECO:0000256" key="1">
    <source>
        <dbReference type="ARBA" id="ARBA00005254"/>
    </source>
</evidence>
<dbReference type="EMBL" id="JAJAUY010000125">
    <property type="protein sequence ID" value="MCB5182435.1"/>
    <property type="molecule type" value="Genomic_DNA"/>
</dbReference>
<comment type="similarity">
    <text evidence="1 5">Belongs to the enoyl-CoA hydratase/isomerase family.</text>
</comment>
<feature type="compositionally biased region" description="Basic and acidic residues" evidence="6">
    <location>
        <begin position="257"/>
        <end position="267"/>
    </location>
</feature>
<dbReference type="InterPro" id="IPR029045">
    <property type="entry name" value="ClpP/crotonase-like_dom_sf"/>
</dbReference>
<dbReference type="CDD" id="cd06558">
    <property type="entry name" value="crotonase-like"/>
    <property type="match status" value="1"/>
</dbReference>
<dbReference type="Pfam" id="PF00378">
    <property type="entry name" value="ECH_1"/>
    <property type="match status" value="1"/>
</dbReference>
<dbReference type="SUPFAM" id="SSF52096">
    <property type="entry name" value="ClpP/crotonase"/>
    <property type="match status" value="1"/>
</dbReference>
<proteinExistence type="inferred from homology"/>
<dbReference type="InterPro" id="IPR014748">
    <property type="entry name" value="Enoyl-CoA_hydra_C"/>
</dbReference>
<organism evidence="7 8">
    <name type="scientific">Streptomyces antimicrobicus</name>
    <dbReference type="NCBI Taxonomy" id="2883108"/>
    <lineage>
        <taxon>Bacteria</taxon>
        <taxon>Bacillati</taxon>
        <taxon>Actinomycetota</taxon>
        <taxon>Actinomycetes</taxon>
        <taxon>Kitasatosporales</taxon>
        <taxon>Streptomycetaceae</taxon>
        <taxon>Streptomyces</taxon>
    </lineage>
</organism>
<keyword evidence="8" id="KW-1185">Reference proteome</keyword>
<evidence type="ECO:0000256" key="3">
    <source>
        <dbReference type="ARBA" id="ARBA00023709"/>
    </source>
</evidence>
<keyword evidence="2" id="KW-0456">Lyase</keyword>
<gene>
    <name evidence="7" type="ORF">LG632_24035</name>
</gene>
<evidence type="ECO:0000256" key="6">
    <source>
        <dbReference type="SAM" id="MobiDB-lite"/>
    </source>
</evidence>
<accession>A0ABS8BCR4</accession>
<feature type="region of interest" description="Disordered" evidence="6">
    <location>
        <begin position="248"/>
        <end position="267"/>
    </location>
</feature>
<evidence type="ECO:0000256" key="4">
    <source>
        <dbReference type="ARBA" id="ARBA00023717"/>
    </source>
</evidence>
<dbReference type="PANTHER" id="PTHR11941">
    <property type="entry name" value="ENOYL-COA HYDRATASE-RELATED"/>
    <property type="match status" value="1"/>
</dbReference>
<name>A0ABS8BCR4_9ACTN</name>
<evidence type="ECO:0000313" key="7">
    <source>
        <dbReference type="EMBL" id="MCB5182435.1"/>
    </source>
</evidence>
<dbReference type="InterPro" id="IPR018376">
    <property type="entry name" value="Enoyl-CoA_hyd/isom_CS"/>
</dbReference>
<dbReference type="PANTHER" id="PTHR11941:SF54">
    <property type="entry name" value="ENOYL-COA HYDRATASE, MITOCHONDRIAL"/>
    <property type="match status" value="1"/>
</dbReference>
<evidence type="ECO:0000256" key="5">
    <source>
        <dbReference type="RuleBase" id="RU003707"/>
    </source>
</evidence>
<dbReference type="NCBIfam" id="NF042430">
    <property type="entry name" value="EnCoAhydt_DpgD"/>
    <property type="match status" value="1"/>
</dbReference>
<dbReference type="InterPro" id="IPR001753">
    <property type="entry name" value="Enoyl-CoA_hydra/iso"/>
</dbReference>
<dbReference type="Gene3D" id="3.90.226.10">
    <property type="entry name" value="2-enoyl-CoA Hydratase, Chain A, domain 1"/>
    <property type="match status" value="1"/>
</dbReference>
<dbReference type="Gene3D" id="1.10.12.10">
    <property type="entry name" value="Lyase 2-enoyl-coa Hydratase, Chain A, domain 2"/>
    <property type="match status" value="1"/>
</dbReference>
<dbReference type="Proteomes" id="UP001199054">
    <property type="component" value="Unassembled WGS sequence"/>
</dbReference>
<sequence length="267" mass="29268">MQKQSAVRYEKNDHVARITLDRPEVLNAMNLAMHEELAEIWDDFESDDDLWVAVLTGAGERAFCVGQDLKELAARDRAGSAAPATFGSRGKPGWPRLTERFDLAKPVVAAVRGHALGGGFELALACDIVIASEDATFALPEARLGLMAGAGGVFRLTRQLPWKTAMGHLLTGRPMDARRAYELGLVNEVVPGDELDACVEGWVADLVRCAPLSVRAMKEAATKSATMPLEQAFATRYPWEERRMHSRDAVEGPAAFAEKRAPRWEAR</sequence>
<evidence type="ECO:0000256" key="2">
    <source>
        <dbReference type="ARBA" id="ARBA00023239"/>
    </source>
</evidence>
<comment type="caution">
    <text evidence="7">The sequence shown here is derived from an EMBL/GenBank/DDBJ whole genome shotgun (WGS) entry which is preliminary data.</text>
</comment>